<evidence type="ECO:0000313" key="2">
    <source>
        <dbReference type="Proteomes" id="UP000647241"/>
    </source>
</evidence>
<reference evidence="1" key="1">
    <citation type="journal article" date="2014" name="Int. J. Syst. Evol. Microbiol.">
        <title>Complete genome sequence of Corynebacterium casei LMG S-19264T (=DSM 44701T), isolated from a smear-ripened cheese.</title>
        <authorList>
            <consortium name="US DOE Joint Genome Institute (JGI-PGF)"/>
            <person name="Walter F."/>
            <person name="Albersmeier A."/>
            <person name="Kalinowski J."/>
            <person name="Ruckert C."/>
        </authorList>
    </citation>
    <scope>NUCLEOTIDE SEQUENCE</scope>
    <source>
        <strain evidence="1">CGMCC 1.12997</strain>
    </source>
</reference>
<evidence type="ECO:0000313" key="1">
    <source>
        <dbReference type="EMBL" id="GGG74506.1"/>
    </source>
</evidence>
<dbReference type="Proteomes" id="UP000647241">
    <property type="component" value="Unassembled WGS sequence"/>
</dbReference>
<keyword evidence="2" id="KW-1185">Reference proteome</keyword>
<gene>
    <name evidence="1" type="ORF">GCM10011585_16470</name>
</gene>
<sequence>MVAEDGVAAEVGVDGEAEGLLRKRGHGEQFVFQGDELLLKMNAGHVLPSLQNAYLSIVT</sequence>
<protein>
    <submittedName>
        <fullName evidence="1">Uncharacterized protein</fullName>
    </submittedName>
</protein>
<proteinExistence type="predicted"/>
<accession>A0A917HCI8</accession>
<comment type="caution">
    <text evidence="1">The sequence shown here is derived from an EMBL/GenBank/DDBJ whole genome shotgun (WGS) entry which is preliminary data.</text>
</comment>
<name>A0A917HCI8_9BACT</name>
<reference evidence="1" key="2">
    <citation type="submission" date="2020-09" db="EMBL/GenBank/DDBJ databases">
        <authorList>
            <person name="Sun Q."/>
            <person name="Zhou Y."/>
        </authorList>
    </citation>
    <scope>NUCLEOTIDE SEQUENCE</scope>
    <source>
        <strain evidence="1">CGMCC 1.12997</strain>
    </source>
</reference>
<organism evidence="1 2">
    <name type="scientific">Edaphobacter dinghuensis</name>
    <dbReference type="NCBI Taxonomy" id="1560005"/>
    <lineage>
        <taxon>Bacteria</taxon>
        <taxon>Pseudomonadati</taxon>
        <taxon>Acidobacteriota</taxon>
        <taxon>Terriglobia</taxon>
        <taxon>Terriglobales</taxon>
        <taxon>Acidobacteriaceae</taxon>
        <taxon>Edaphobacter</taxon>
    </lineage>
</organism>
<dbReference type="AlphaFoldDB" id="A0A917HCI8"/>
<dbReference type="EMBL" id="BMGT01000002">
    <property type="protein sequence ID" value="GGG74506.1"/>
    <property type="molecule type" value="Genomic_DNA"/>
</dbReference>